<dbReference type="AlphaFoldDB" id="A0A7Y9KIG6"/>
<dbReference type="Gene3D" id="1.10.510.10">
    <property type="entry name" value="Transferase(Phosphotransferase) domain 1"/>
    <property type="match status" value="1"/>
</dbReference>
<dbReference type="InterPro" id="IPR000719">
    <property type="entry name" value="Prot_kinase_dom"/>
</dbReference>
<keyword evidence="4" id="KW-0547">Nucleotide-binding</keyword>
<keyword evidence="2" id="KW-0723">Serine/threonine-protein kinase</keyword>
<evidence type="ECO:0000259" key="7">
    <source>
        <dbReference type="PROSITE" id="PS50011"/>
    </source>
</evidence>
<sequence>MGEWKISGFREVRELGAGAQGRVVLAQHEETGFPVAVKYVALGADPAPLEALRREAEMLARVESPHVARLYRLVESEHGAAIVMEAVDGVSLKVVLAEHGRLEPHAALTVLKGSLLGLAAAHAAGVVHRDYKPANVVVPEDGRSKLIDFGIASAAGSASRSGTPSYMAPEQWQAGEAGPSADVYAATCVFYECVMGRRPFGADSVVGLRGQHLTAPVPLGDFPEPLRPLVARGLAKSPAERHAGALDFVAELESVARTAYGDDWEGRGIRALATTAAGLSMLFPLVAAGISAPAGTTAAGAGAAAGAGGAGAGGAGGAGTAGTVATGAGKTSAGFLAKASVAKAALVVAGATAAGTVSVVAYETTRPEAAQEPQITLASLNQTYGDRVLKVQGGQYARVKGMKKASVQTAANKALRVPLDQAIRFYKEWGKTAAARAACGGRMNLLGTSVVKGLSGPDLVSVRYVPKFQRSCGKGPGYFPGFGVTVDLRTGRALTADDIFKPASFGEAGMTRLWDGIPEGPDKRQMMRGYSGSGGFFNPFNREAFFQNSRRPESPPWALPFFGKRQFDLVYTGLDVGPDSGGLDLSHTSAYDFAIPYGRVKDLFKPELVARLPVS</sequence>
<keyword evidence="9" id="KW-1185">Reference proteome</keyword>
<name>A0A7Y9KIG6_9ACTN</name>
<reference evidence="8 9" key="1">
    <citation type="submission" date="2020-07" db="EMBL/GenBank/DDBJ databases">
        <title>Sequencing the genomes of 1000 actinobacteria strains.</title>
        <authorList>
            <person name="Klenk H.-P."/>
        </authorList>
    </citation>
    <scope>NUCLEOTIDE SEQUENCE [LARGE SCALE GENOMIC DNA]</scope>
    <source>
        <strain evidence="8 9">DSM 43461</strain>
    </source>
</reference>
<dbReference type="PROSITE" id="PS00108">
    <property type="entry name" value="PROTEIN_KINASE_ST"/>
    <property type="match status" value="1"/>
</dbReference>
<evidence type="ECO:0000313" key="9">
    <source>
        <dbReference type="Proteomes" id="UP000591272"/>
    </source>
</evidence>
<dbReference type="InterPro" id="IPR011009">
    <property type="entry name" value="Kinase-like_dom_sf"/>
</dbReference>
<evidence type="ECO:0000313" key="8">
    <source>
        <dbReference type="EMBL" id="NYE16749.1"/>
    </source>
</evidence>
<evidence type="ECO:0000256" key="5">
    <source>
        <dbReference type="ARBA" id="ARBA00022777"/>
    </source>
</evidence>
<proteinExistence type="predicted"/>
<dbReference type="CDD" id="cd14014">
    <property type="entry name" value="STKc_PknB_like"/>
    <property type="match status" value="1"/>
</dbReference>
<evidence type="ECO:0000256" key="6">
    <source>
        <dbReference type="ARBA" id="ARBA00022840"/>
    </source>
</evidence>
<comment type="caution">
    <text evidence="8">The sequence shown here is derived from an EMBL/GenBank/DDBJ whole genome shotgun (WGS) entry which is preliminary data.</text>
</comment>
<dbReference type="SUPFAM" id="SSF56112">
    <property type="entry name" value="Protein kinase-like (PK-like)"/>
    <property type="match status" value="1"/>
</dbReference>
<dbReference type="InterPro" id="IPR008271">
    <property type="entry name" value="Ser/Thr_kinase_AS"/>
</dbReference>
<evidence type="ECO:0000256" key="3">
    <source>
        <dbReference type="ARBA" id="ARBA00022679"/>
    </source>
</evidence>
<evidence type="ECO:0000256" key="4">
    <source>
        <dbReference type="ARBA" id="ARBA00022741"/>
    </source>
</evidence>
<dbReference type="PROSITE" id="PS50011">
    <property type="entry name" value="PROTEIN_KINASE_DOM"/>
    <property type="match status" value="1"/>
</dbReference>
<protein>
    <recommendedName>
        <fullName evidence="1">non-specific serine/threonine protein kinase</fullName>
        <ecNumber evidence="1">2.7.11.1</ecNumber>
    </recommendedName>
</protein>
<evidence type="ECO:0000256" key="2">
    <source>
        <dbReference type="ARBA" id="ARBA00022527"/>
    </source>
</evidence>
<organism evidence="8 9">
    <name type="scientific">Actinomadura citrea</name>
    <dbReference type="NCBI Taxonomy" id="46158"/>
    <lineage>
        <taxon>Bacteria</taxon>
        <taxon>Bacillati</taxon>
        <taxon>Actinomycetota</taxon>
        <taxon>Actinomycetes</taxon>
        <taxon>Streptosporangiales</taxon>
        <taxon>Thermomonosporaceae</taxon>
        <taxon>Actinomadura</taxon>
    </lineage>
</organism>
<dbReference type="PANTHER" id="PTHR43289">
    <property type="entry name" value="MITOGEN-ACTIVATED PROTEIN KINASE KINASE KINASE 20-RELATED"/>
    <property type="match status" value="1"/>
</dbReference>
<keyword evidence="6" id="KW-0067">ATP-binding</keyword>
<dbReference type="EC" id="2.7.11.1" evidence="1"/>
<keyword evidence="3 8" id="KW-0808">Transferase</keyword>
<dbReference type="RefSeq" id="WP_218935384.1">
    <property type="nucleotide sequence ID" value="NZ_BMRD01000002.1"/>
</dbReference>
<dbReference type="EMBL" id="JACCBT010000001">
    <property type="protein sequence ID" value="NYE16749.1"/>
    <property type="molecule type" value="Genomic_DNA"/>
</dbReference>
<feature type="domain" description="Protein kinase" evidence="7">
    <location>
        <begin position="9"/>
        <end position="255"/>
    </location>
</feature>
<accession>A0A7Y9KIG6</accession>
<dbReference type="GO" id="GO:0004674">
    <property type="term" value="F:protein serine/threonine kinase activity"/>
    <property type="evidence" value="ECO:0007669"/>
    <property type="project" value="UniProtKB-KW"/>
</dbReference>
<keyword evidence="5 8" id="KW-0418">Kinase</keyword>
<dbReference type="Pfam" id="PF00069">
    <property type="entry name" value="Pkinase"/>
    <property type="match status" value="1"/>
</dbReference>
<dbReference type="Proteomes" id="UP000591272">
    <property type="component" value="Unassembled WGS sequence"/>
</dbReference>
<gene>
    <name evidence="8" type="ORF">BJ999_007045</name>
</gene>
<dbReference type="GO" id="GO:0005524">
    <property type="term" value="F:ATP binding"/>
    <property type="evidence" value="ECO:0007669"/>
    <property type="project" value="UniProtKB-KW"/>
</dbReference>
<dbReference type="PANTHER" id="PTHR43289:SF6">
    <property type="entry name" value="SERINE_THREONINE-PROTEIN KINASE NEKL-3"/>
    <property type="match status" value="1"/>
</dbReference>
<evidence type="ECO:0000256" key="1">
    <source>
        <dbReference type="ARBA" id="ARBA00012513"/>
    </source>
</evidence>